<proteinExistence type="predicted"/>
<feature type="transmembrane region" description="Helical" evidence="1">
    <location>
        <begin position="15"/>
        <end position="37"/>
    </location>
</feature>
<dbReference type="Proteomes" id="UP001612915">
    <property type="component" value="Unassembled WGS sequence"/>
</dbReference>
<keyword evidence="1" id="KW-0812">Transmembrane</keyword>
<gene>
    <name evidence="2" type="ORF">ACIB24_07770</name>
</gene>
<keyword evidence="1" id="KW-0472">Membrane</keyword>
<dbReference type="EMBL" id="JBITLV010000002">
    <property type="protein sequence ID" value="MFI7586958.1"/>
    <property type="molecule type" value="Genomic_DNA"/>
</dbReference>
<organism evidence="2 3">
    <name type="scientific">Spongisporangium articulatum</name>
    <dbReference type="NCBI Taxonomy" id="3362603"/>
    <lineage>
        <taxon>Bacteria</taxon>
        <taxon>Bacillati</taxon>
        <taxon>Actinomycetota</taxon>
        <taxon>Actinomycetes</taxon>
        <taxon>Kineosporiales</taxon>
        <taxon>Kineosporiaceae</taxon>
        <taxon>Spongisporangium</taxon>
    </lineage>
</organism>
<dbReference type="RefSeq" id="WP_398277675.1">
    <property type="nucleotide sequence ID" value="NZ_JBITLV010000002.1"/>
</dbReference>
<reference evidence="2 3" key="1">
    <citation type="submission" date="2024-10" db="EMBL/GenBank/DDBJ databases">
        <title>The Natural Products Discovery Center: Release of the First 8490 Sequenced Strains for Exploring Actinobacteria Biosynthetic Diversity.</title>
        <authorList>
            <person name="Kalkreuter E."/>
            <person name="Kautsar S.A."/>
            <person name="Yang D."/>
            <person name="Bader C.D."/>
            <person name="Teijaro C.N."/>
            <person name="Fluegel L."/>
            <person name="Davis C.M."/>
            <person name="Simpson J.R."/>
            <person name="Lauterbach L."/>
            <person name="Steele A.D."/>
            <person name="Gui C."/>
            <person name="Meng S."/>
            <person name="Li G."/>
            <person name="Viehrig K."/>
            <person name="Ye F."/>
            <person name="Su P."/>
            <person name="Kiefer A.F."/>
            <person name="Nichols A."/>
            <person name="Cepeda A.J."/>
            <person name="Yan W."/>
            <person name="Fan B."/>
            <person name="Jiang Y."/>
            <person name="Adhikari A."/>
            <person name="Zheng C.-J."/>
            <person name="Schuster L."/>
            <person name="Cowan T.M."/>
            <person name="Smanski M.J."/>
            <person name="Chevrette M.G."/>
            <person name="De Carvalho L.P.S."/>
            <person name="Shen B."/>
        </authorList>
    </citation>
    <scope>NUCLEOTIDE SEQUENCE [LARGE SCALE GENOMIC DNA]</scope>
    <source>
        <strain evidence="2 3">NPDC049639</strain>
    </source>
</reference>
<protein>
    <submittedName>
        <fullName evidence="2">Uncharacterized protein</fullName>
    </submittedName>
</protein>
<name>A0ABW8ALV6_9ACTN</name>
<comment type="caution">
    <text evidence="2">The sequence shown here is derived from an EMBL/GenBank/DDBJ whole genome shotgun (WGS) entry which is preliminary data.</text>
</comment>
<feature type="transmembrane region" description="Helical" evidence="1">
    <location>
        <begin position="43"/>
        <end position="60"/>
    </location>
</feature>
<evidence type="ECO:0000313" key="3">
    <source>
        <dbReference type="Proteomes" id="UP001612915"/>
    </source>
</evidence>
<evidence type="ECO:0000313" key="2">
    <source>
        <dbReference type="EMBL" id="MFI7586958.1"/>
    </source>
</evidence>
<sequence>MTDPDRPLPPFRRWLILKGLVAALAVFVTLDGAIGLLGPTSTLKITVGILVLIFWARQAYPEYQRYRDER</sequence>
<accession>A0ABW8ALV6</accession>
<keyword evidence="1" id="KW-1133">Transmembrane helix</keyword>
<keyword evidence="3" id="KW-1185">Reference proteome</keyword>
<evidence type="ECO:0000256" key="1">
    <source>
        <dbReference type="SAM" id="Phobius"/>
    </source>
</evidence>